<dbReference type="PANTHER" id="PTHR12589">
    <property type="entry name" value="PYRUVOYL TETRAHYDROBIOPTERIN SYNTHASE"/>
    <property type="match status" value="1"/>
</dbReference>
<dbReference type="PIRSF" id="PIRSF006113">
    <property type="entry name" value="PTP_synth"/>
    <property type="match status" value="1"/>
</dbReference>
<dbReference type="InterPro" id="IPR038418">
    <property type="entry name" value="6-PTP_synth/QueD_sf"/>
</dbReference>
<comment type="cofactor">
    <cofactor evidence="8 10">
        <name>Zn(2+)</name>
        <dbReference type="ChEBI" id="CHEBI:29105"/>
    </cofactor>
    <text evidence="8 10">Binds 1 zinc ion per subunit.</text>
</comment>
<comment type="caution">
    <text evidence="11">The sequence shown here is derived from an EMBL/GenBank/DDBJ whole genome shotgun (WGS) entry which is preliminary data.</text>
</comment>
<evidence type="ECO:0000256" key="1">
    <source>
        <dbReference type="ARBA" id="ARBA00005061"/>
    </source>
</evidence>
<keyword evidence="8" id="KW-0671">Queuosine biosynthesis</keyword>
<evidence type="ECO:0000256" key="7">
    <source>
        <dbReference type="ARBA" id="ARBA00048807"/>
    </source>
</evidence>
<reference evidence="11 12" key="1">
    <citation type="submission" date="2019-02" db="EMBL/GenBank/DDBJ databases">
        <title>Isolation and identification of novel species under the genus Muribaculum.</title>
        <authorList>
            <person name="Miyake S."/>
            <person name="Ding Y."/>
            <person name="Low A."/>
            <person name="Soh M."/>
            <person name="Seedorf H."/>
        </authorList>
    </citation>
    <scope>NUCLEOTIDE SEQUENCE [LARGE SCALE GENOMIC DNA]</scope>
    <source>
        <strain evidence="11 12">TLL-A3</strain>
    </source>
</reference>
<dbReference type="AlphaFoldDB" id="A0A4Z0V2K9"/>
<evidence type="ECO:0000256" key="10">
    <source>
        <dbReference type="PIRSR" id="PIRSR006113-2"/>
    </source>
</evidence>
<comment type="catalytic activity">
    <reaction evidence="7 8">
        <text>7,8-dihydroneopterin 3'-triphosphate + H2O = 6-carboxy-5,6,7,8-tetrahydropterin + triphosphate + acetaldehyde + 2 H(+)</text>
        <dbReference type="Rhea" id="RHEA:27966"/>
        <dbReference type="ChEBI" id="CHEBI:15343"/>
        <dbReference type="ChEBI" id="CHEBI:15377"/>
        <dbReference type="ChEBI" id="CHEBI:15378"/>
        <dbReference type="ChEBI" id="CHEBI:18036"/>
        <dbReference type="ChEBI" id="CHEBI:58462"/>
        <dbReference type="ChEBI" id="CHEBI:61032"/>
        <dbReference type="EC" id="4.1.2.50"/>
    </reaction>
</comment>
<organism evidence="11 12">
    <name type="scientific">Duncaniella freteri</name>
    <dbReference type="NCBI Taxonomy" id="2530391"/>
    <lineage>
        <taxon>Bacteria</taxon>
        <taxon>Pseudomonadati</taxon>
        <taxon>Bacteroidota</taxon>
        <taxon>Bacteroidia</taxon>
        <taxon>Bacteroidales</taxon>
        <taxon>Muribaculaceae</taxon>
        <taxon>Duncaniella</taxon>
    </lineage>
</organism>
<protein>
    <recommendedName>
        <fullName evidence="3 8">6-carboxy-5,6,7,8-tetrahydropterin synthase</fullName>
        <ecNumber evidence="8">4.-.-.-</ecNumber>
    </recommendedName>
</protein>
<keyword evidence="5 8" id="KW-0862">Zinc</keyword>
<feature type="active site" description="Charge relay system" evidence="9">
    <location>
        <position position="65"/>
    </location>
</feature>
<dbReference type="GeneID" id="82148390"/>
<feature type="active site" description="Charge relay system" evidence="9">
    <location>
        <position position="99"/>
    </location>
</feature>
<proteinExistence type="inferred from homology"/>
<dbReference type="GO" id="GO:0008616">
    <property type="term" value="P:tRNA queuosine(34) biosynthetic process"/>
    <property type="evidence" value="ECO:0007669"/>
    <property type="project" value="UniProtKB-KW"/>
</dbReference>
<keyword evidence="12" id="KW-1185">Reference proteome</keyword>
<comment type="pathway">
    <text evidence="1 8">Purine metabolism; 7-cyano-7-deazaguanine biosynthesis.</text>
</comment>
<dbReference type="PANTHER" id="PTHR12589:SF7">
    <property type="entry name" value="6-PYRUVOYL TETRAHYDROBIOPTERIN SYNTHASE"/>
    <property type="match status" value="1"/>
</dbReference>
<dbReference type="SUPFAM" id="SSF55620">
    <property type="entry name" value="Tetrahydrobiopterin biosynthesis enzymes-like"/>
    <property type="match status" value="1"/>
</dbReference>
<evidence type="ECO:0000256" key="5">
    <source>
        <dbReference type="ARBA" id="ARBA00022833"/>
    </source>
</evidence>
<feature type="binding site" evidence="10">
    <location>
        <position position="14"/>
    </location>
    <ligand>
        <name>Zn(2+)</name>
        <dbReference type="ChEBI" id="CHEBI:29105"/>
    </ligand>
</feature>
<feature type="binding site" evidence="10">
    <location>
        <position position="30"/>
    </location>
    <ligand>
        <name>Zn(2+)</name>
        <dbReference type="ChEBI" id="CHEBI:29105"/>
    </ligand>
</feature>
<feature type="active site" description="Proton acceptor" evidence="9">
    <location>
        <position position="24"/>
    </location>
</feature>
<evidence type="ECO:0000256" key="9">
    <source>
        <dbReference type="PIRSR" id="PIRSR006113-1"/>
    </source>
</evidence>
<dbReference type="RefSeq" id="WP_135469923.1">
    <property type="nucleotide sequence ID" value="NZ_CASJDB010000035.1"/>
</dbReference>
<evidence type="ECO:0000313" key="11">
    <source>
        <dbReference type="EMBL" id="TGG39396.1"/>
    </source>
</evidence>
<dbReference type="Gene3D" id="3.30.479.10">
    <property type="entry name" value="6-pyruvoyl tetrahydropterin synthase/QueD"/>
    <property type="match status" value="1"/>
</dbReference>
<evidence type="ECO:0000256" key="8">
    <source>
        <dbReference type="PIRNR" id="PIRNR006113"/>
    </source>
</evidence>
<dbReference type="EMBL" id="SJSA01000001">
    <property type="protein sequence ID" value="TGG39396.1"/>
    <property type="molecule type" value="Genomic_DNA"/>
</dbReference>
<evidence type="ECO:0000256" key="2">
    <source>
        <dbReference type="ARBA" id="ARBA00008900"/>
    </source>
</evidence>
<dbReference type="GO" id="GO:0070497">
    <property type="term" value="F:6-carboxytetrahydropterin synthase activity"/>
    <property type="evidence" value="ECO:0007669"/>
    <property type="project" value="UniProtKB-EC"/>
</dbReference>
<feature type="binding site" evidence="10">
    <location>
        <position position="28"/>
    </location>
    <ligand>
        <name>Zn(2+)</name>
        <dbReference type="ChEBI" id="CHEBI:29105"/>
    </ligand>
</feature>
<sequence>MYYITKTFELAGCHRLELSYPSKCSRLHGHNWIVTVHCRSRELNADGMVIDFSHIKERITAYLDHGNFNELLPFNPTAENIARWVCDQIDTCYRVDVKESEGNVASYVVEEKA</sequence>
<dbReference type="UniPathway" id="UPA00391"/>
<evidence type="ECO:0000313" key="12">
    <source>
        <dbReference type="Proteomes" id="UP000297635"/>
    </source>
</evidence>
<dbReference type="Pfam" id="PF01242">
    <property type="entry name" value="PTPS"/>
    <property type="match status" value="1"/>
</dbReference>
<name>A0A4Z0V2K9_9BACT</name>
<evidence type="ECO:0000256" key="3">
    <source>
        <dbReference type="ARBA" id="ARBA00018141"/>
    </source>
</evidence>
<evidence type="ECO:0000256" key="6">
    <source>
        <dbReference type="ARBA" id="ARBA00023239"/>
    </source>
</evidence>
<keyword evidence="4 8" id="KW-0479">Metal-binding</keyword>
<dbReference type="GO" id="GO:0046872">
    <property type="term" value="F:metal ion binding"/>
    <property type="evidence" value="ECO:0007669"/>
    <property type="project" value="UniProtKB-KW"/>
</dbReference>
<dbReference type="EC" id="4.-.-.-" evidence="8"/>
<dbReference type="Proteomes" id="UP000297635">
    <property type="component" value="Unassembled WGS sequence"/>
</dbReference>
<gene>
    <name evidence="11" type="ORF">EZ315_01215</name>
</gene>
<dbReference type="InterPro" id="IPR007115">
    <property type="entry name" value="6-PTP_synth/QueD"/>
</dbReference>
<keyword evidence="6 8" id="KW-0456">Lyase</keyword>
<comment type="similarity">
    <text evidence="2 8">Belongs to the PTPS family. QueD subfamily.</text>
</comment>
<accession>A0A4Z0V2K9</accession>
<evidence type="ECO:0000256" key="4">
    <source>
        <dbReference type="ARBA" id="ARBA00022723"/>
    </source>
</evidence>